<dbReference type="EMBL" id="JACHIU010000001">
    <property type="protein sequence ID" value="MBB6474811.1"/>
    <property type="molecule type" value="Genomic_DNA"/>
</dbReference>
<feature type="domain" description="ScoMcrA-like DNA sulfur-binding" evidence="2">
    <location>
        <begin position="49"/>
        <end position="195"/>
    </location>
</feature>
<organism evidence="3 4">
    <name type="scientific">Sphaerisporangium rubeum</name>
    <dbReference type="NCBI Taxonomy" id="321317"/>
    <lineage>
        <taxon>Bacteria</taxon>
        <taxon>Bacillati</taxon>
        <taxon>Actinomycetota</taxon>
        <taxon>Actinomycetes</taxon>
        <taxon>Streptosporangiales</taxon>
        <taxon>Streptosporangiaceae</taxon>
        <taxon>Sphaerisporangium</taxon>
    </lineage>
</organism>
<keyword evidence="3" id="KW-0540">Nuclease</keyword>
<comment type="caution">
    <text evidence="3">The sequence shown here is derived from an EMBL/GenBank/DDBJ whole genome shotgun (WGS) entry which is preliminary data.</text>
</comment>
<dbReference type="PIRSF" id="PIRSF030850">
    <property type="entry name" value="UCP030850"/>
    <property type="match status" value="1"/>
</dbReference>
<protein>
    <submittedName>
        <fullName evidence="3">Putative restriction endonuclease</fullName>
    </submittedName>
</protein>
<dbReference type="CDD" id="cd00085">
    <property type="entry name" value="HNHc"/>
    <property type="match status" value="1"/>
</dbReference>
<feature type="domain" description="HNH nuclease" evidence="1">
    <location>
        <begin position="227"/>
        <end position="280"/>
    </location>
</feature>
<evidence type="ECO:0000313" key="4">
    <source>
        <dbReference type="Proteomes" id="UP000555564"/>
    </source>
</evidence>
<keyword evidence="3" id="KW-0255">Endonuclease</keyword>
<dbReference type="Pfam" id="PF13391">
    <property type="entry name" value="HNH_2"/>
    <property type="match status" value="1"/>
</dbReference>
<proteinExistence type="predicted"/>
<dbReference type="Pfam" id="PF26340">
    <property type="entry name" value="DNA-SBD_ScoMcrA"/>
    <property type="match status" value="1"/>
</dbReference>
<dbReference type="AlphaFoldDB" id="A0A7X0IGM7"/>
<evidence type="ECO:0000313" key="3">
    <source>
        <dbReference type="EMBL" id="MBB6474811.1"/>
    </source>
</evidence>
<dbReference type="GO" id="GO:0004519">
    <property type="term" value="F:endonuclease activity"/>
    <property type="evidence" value="ECO:0007669"/>
    <property type="project" value="UniProtKB-KW"/>
</dbReference>
<keyword evidence="4" id="KW-1185">Reference proteome</keyword>
<reference evidence="3 4" key="1">
    <citation type="submission" date="2020-08" db="EMBL/GenBank/DDBJ databases">
        <title>Sequencing the genomes of 1000 actinobacteria strains.</title>
        <authorList>
            <person name="Klenk H.-P."/>
        </authorList>
    </citation>
    <scope>NUCLEOTIDE SEQUENCE [LARGE SCALE GENOMIC DNA]</scope>
    <source>
        <strain evidence="3 4">DSM 44936</strain>
    </source>
</reference>
<sequence>MLTDQRKCLSGFEARLVALADEHRYLFSHATLPSTAGPSGVRLGSSVMDWVERVAGIRRWVRDGERAPHKPLLLLYALGCFQRRGGEPIAFSAAEADLRHLLKEFGPPRETSPGYPFHHLTSDGVWLVDTVNGAGSPGSGLGRLRESQAVGRLHPDLLRALTDDSQLVVRLARQLLDANFAPSLHPDICRFVGLELDGVELVPRRTARVRRGAEFRDQVLMAYEYRCAFCEYDGRLGGAVVGLDAAHVRWWAFEGADELANGLCLCAIHHKLLDKGVLGVTAERTIAVSMRFTGDSAAAKAMVLSLVGRPVRGPQAGLRAVDRANIEWHDRQVFHAPARHA</sequence>
<keyword evidence="3" id="KW-0378">Hydrolase</keyword>
<gene>
    <name evidence="3" type="ORF">BJ992_004242</name>
</gene>
<accession>A0A7X0IGM7</accession>
<dbReference type="InterPro" id="IPR058813">
    <property type="entry name" value="DNA-SBD_ScoMcrA"/>
</dbReference>
<name>A0A7X0IGM7_9ACTN</name>
<evidence type="ECO:0000259" key="1">
    <source>
        <dbReference type="Pfam" id="PF13391"/>
    </source>
</evidence>
<evidence type="ECO:0000259" key="2">
    <source>
        <dbReference type="Pfam" id="PF26340"/>
    </source>
</evidence>
<dbReference type="Proteomes" id="UP000555564">
    <property type="component" value="Unassembled WGS sequence"/>
</dbReference>
<dbReference type="NCBIfam" id="NF045808">
    <property type="entry name" value="PT-DNA_restrict"/>
    <property type="match status" value="1"/>
</dbReference>
<dbReference type="InterPro" id="IPR011396">
    <property type="entry name" value="PT_DNA_restrict"/>
</dbReference>
<dbReference type="InterPro" id="IPR003615">
    <property type="entry name" value="HNH_nuc"/>
</dbReference>